<name>A0A7S7LT04_9BACT</name>
<reference evidence="2 3" key="1">
    <citation type="submission" date="2020-05" db="EMBL/GenBank/DDBJ databases">
        <title>Sulfurimonas marisnigri, sp. nov., and Sulfurimonas baltica, sp. nov., manganese oxide reducing chemolithoautotrophs of the class Epsilonproteobacteria isolated from the pelagic redoxclines of the Black and Baltic Seas and emended description of the genus Sulfurimonas.</title>
        <authorList>
            <person name="Henkel J.V."/>
            <person name="Laudan C."/>
            <person name="Werner J."/>
            <person name="Neu T."/>
            <person name="Plewe S."/>
            <person name="Sproer C."/>
            <person name="Bunk B."/>
            <person name="Schulz-Vogt H.N."/>
        </authorList>
    </citation>
    <scope>NUCLEOTIDE SEQUENCE [LARGE SCALE GENOMIC DNA]</scope>
    <source>
        <strain evidence="2 3">GD2</strain>
    </source>
</reference>
<protein>
    <submittedName>
        <fullName evidence="2">XRE family transcriptional regulator</fullName>
    </submittedName>
</protein>
<dbReference type="SUPFAM" id="SSF47413">
    <property type="entry name" value="lambda repressor-like DNA-binding domains"/>
    <property type="match status" value="1"/>
</dbReference>
<sequence>MLSINIQTPSSIMIELKDKFKERRLFLELTQEGLSSRSGVSLGSLKRFESTGQISLESLLKLSLVLECLDDFSLLANIKTPTITSIDDLINKSKNQSTPAKRGKIK</sequence>
<dbReference type="GO" id="GO:0003677">
    <property type="term" value="F:DNA binding"/>
    <property type="evidence" value="ECO:0007669"/>
    <property type="project" value="InterPro"/>
</dbReference>
<evidence type="ECO:0000313" key="2">
    <source>
        <dbReference type="EMBL" id="QOY51006.1"/>
    </source>
</evidence>
<dbReference type="AlphaFoldDB" id="A0A7S7LT04"/>
<dbReference type="KEGG" id="sbal:HUE88_07585"/>
<dbReference type="Proteomes" id="UP000593994">
    <property type="component" value="Chromosome"/>
</dbReference>
<proteinExistence type="predicted"/>
<dbReference type="InterPro" id="IPR001387">
    <property type="entry name" value="Cro/C1-type_HTH"/>
</dbReference>
<organism evidence="2 3">
    <name type="scientific">Candidatus Sulfurimonas baltica</name>
    <dbReference type="NCBI Taxonomy" id="2740404"/>
    <lineage>
        <taxon>Bacteria</taxon>
        <taxon>Pseudomonadati</taxon>
        <taxon>Campylobacterota</taxon>
        <taxon>Epsilonproteobacteria</taxon>
        <taxon>Campylobacterales</taxon>
        <taxon>Sulfurimonadaceae</taxon>
        <taxon>Sulfurimonas</taxon>
    </lineage>
</organism>
<keyword evidence="3" id="KW-1185">Reference proteome</keyword>
<dbReference type="SMART" id="SM00530">
    <property type="entry name" value="HTH_XRE"/>
    <property type="match status" value="1"/>
</dbReference>
<dbReference type="Gene3D" id="1.10.260.40">
    <property type="entry name" value="lambda repressor-like DNA-binding domains"/>
    <property type="match status" value="1"/>
</dbReference>
<accession>A0A7S7LT04</accession>
<dbReference type="EMBL" id="CP054492">
    <property type="protein sequence ID" value="QOY51006.1"/>
    <property type="molecule type" value="Genomic_DNA"/>
</dbReference>
<evidence type="ECO:0000313" key="3">
    <source>
        <dbReference type="Proteomes" id="UP000593994"/>
    </source>
</evidence>
<gene>
    <name evidence="2" type="ORF">HUE88_07585</name>
</gene>
<feature type="domain" description="HTH cro/C1-type" evidence="1">
    <location>
        <begin position="20"/>
        <end position="72"/>
    </location>
</feature>
<dbReference type="RefSeq" id="WP_194368122.1">
    <property type="nucleotide sequence ID" value="NZ_CP054492.1"/>
</dbReference>
<dbReference type="PROSITE" id="PS50943">
    <property type="entry name" value="HTH_CROC1"/>
    <property type="match status" value="1"/>
</dbReference>
<evidence type="ECO:0000259" key="1">
    <source>
        <dbReference type="PROSITE" id="PS50943"/>
    </source>
</evidence>
<dbReference type="InterPro" id="IPR010982">
    <property type="entry name" value="Lambda_DNA-bd_dom_sf"/>
</dbReference>